<name>A0A5D2K7S7_GOSTO</name>
<gene>
    <name evidence="1" type="ORF">ES332_D07G172500v1</name>
</gene>
<protein>
    <submittedName>
        <fullName evidence="1">Uncharacterized protein</fullName>
    </submittedName>
</protein>
<evidence type="ECO:0000313" key="2">
    <source>
        <dbReference type="Proteomes" id="UP000322667"/>
    </source>
</evidence>
<accession>A0A5D2K7S7</accession>
<dbReference type="Proteomes" id="UP000322667">
    <property type="component" value="Chromosome D07"/>
</dbReference>
<reference evidence="1 2" key="1">
    <citation type="submission" date="2019-07" db="EMBL/GenBank/DDBJ databases">
        <title>WGS assembly of Gossypium tomentosum.</title>
        <authorList>
            <person name="Chen Z.J."/>
            <person name="Sreedasyam A."/>
            <person name="Ando A."/>
            <person name="Song Q."/>
            <person name="De L."/>
            <person name="Hulse-Kemp A."/>
            <person name="Ding M."/>
            <person name="Ye W."/>
            <person name="Kirkbride R."/>
            <person name="Jenkins J."/>
            <person name="Plott C."/>
            <person name="Lovell J."/>
            <person name="Lin Y.-M."/>
            <person name="Vaughn R."/>
            <person name="Liu B."/>
            <person name="Li W."/>
            <person name="Simpson S."/>
            <person name="Scheffler B."/>
            <person name="Saski C."/>
            <person name="Grover C."/>
            <person name="Hu G."/>
            <person name="Conover J."/>
            <person name="Carlson J."/>
            <person name="Shu S."/>
            <person name="Boston L."/>
            <person name="Williams M."/>
            <person name="Peterson D."/>
            <person name="Mcgee K."/>
            <person name="Jones D."/>
            <person name="Wendel J."/>
            <person name="Stelly D."/>
            <person name="Grimwood J."/>
            <person name="Schmutz J."/>
        </authorList>
    </citation>
    <scope>NUCLEOTIDE SEQUENCE [LARGE SCALE GENOMIC DNA]</scope>
    <source>
        <strain evidence="1">7179.01</strain>
    </source>
</reference>
<keyword evidence="2" id="KW-1185">Reference proteome</keyword>
<proteinExistence type="predicted"/>
<sequence length="105" mass="12607">MKYPLIPSQIVLHHHHLHRIKYTINPAPTYPSSPTFQRQNMSCLINRTRHKTVSYLIKKHIQLMNMISNRSENRFICLLFSDIFDDRKRITFHSQPLKAHLTRED</sequence>
<evidence type="ECO:0000313" key="1">
    <source>
        <dbReference type="EMBL" id="TYH63181.1"/>
    </source>
</evidence>
<dbReference type="AlphaFoldDB" id="A0A5D2K7S7"/>
<dbReference type="EMBL" id="CM017629">
    <property type="protein sequence ID" value="TYH63181.1"/>
    <property type="molecule type" value="Genomic_DNA"/>
</dbReference>
<organism evidence="1 2">
    <name type="scientific">Gossypium tomentosum</name>
    <name type="common">Hawaiian cotton</name>
    <name type="synonym">Gossypium sandvicense</name>
    <dbReference type="NCBI Taxonomy" id="34277"/>
    <lineage>
        <taxon>Eukaryota</taxon>
        <taxon>Viridiplantae</taxon>
        <taxon>Streptophyta</taxon>
        <taxon>Embryophyta</taxon>
        <taxon>Tracheophyta</taxon>
        <taxon>Spermatophyta</taxon>
        <taxon>Magnoliopsida</taxon>
        <taxon>eudicotyledons</taxon>
        <taxon>Gunneridae</taxon>
        <taxon>Pentapetalae</taxon>
        <taxon>rosids</taxon>
        <taxon>malvids</taxon>
        <taxon>Malvales</taxon>
        <taxon>Malvaceae</taxon>
        <taxon>Malvoideae</taxon>
        <taxon>Gossypium</taxon>
    </lineage>
</organism>